<dbReference type="SMART" id="SM00239">
    <property type="entry name" value="C2"/>
    <property type="match status" value="1"/>
</dbReference>
<proteinExistence type="predicted"/>
<dbReference type="PROSITE" id="PS50004">
    <property type="entry name" value="C2"/>
    <property type="match status" value="1"/>
</dbReference>
<keyword evidence="5" id="KW-1185">Reference proteome</keyword>
<dbReference type="Gene3D" id="2.60.40.150">
    <property type="entry name" value="C2 domain"/>
    <property type="match status" value="1"/>
</dbReference>
<evidence type="ECO:0000256" key="1">
    <source>
        <dbReference type="ARBA" id="ARBA00022723"/>
    </source>
</evidence>
<dbReference type="Pfam" id="PF00168">
    <property type="entry name" value="C2"/>
    <property type="match status" value="1"/>
</dbReference>
<dbReference type="OrthoDB" id="195679at2759"/>
<name>A0A7J6V5K5_THATH</name>
<accession>A0A7J6V5K5</accession>
<keyword evidence="1" id="KW-0479">Metal-binding</keyword>
<evidence type="ECO:0000256" key="2">
    <source>
        <dbReference type="ARBA" id="ARBA00022837"/>
    </source>
</evidence>
<dbReference type="SUPFAM" id="SSF49562">
    <property type="entry name" value="C2 domain (Calcium/lipid-binding domain, CaLB)"/>
    <property type="match status" value="1"/>
</dbReference>
<evidence type="ECO:0000259" key="3">
    <source>
        <dbReference type="PROSITE" id="PS50004"/>
    </source>
</evidence>
<gene>
    <name evidence="4" type="ORF">FRX31_030053</name>
</gene>
<evidence type="ECO:0000313" key="5">
    <source>
        <dbReference type="Proteomes" id="UP000554482"/>
    </source>
</evidence>
<comment type="caution">
    <text evidence="4">The sequence shown here is derived from an EMBL/GenBank/DDBJ whole genome shotgun (WGS) entry which is preliminary data.</text>
</comment>
<keyword evidence="2" id="KW-0106">Calcium</keyword>
<protein>
    <submittedName>
        <fullName evidence="4">Elicitor-responsive protein</fullName>
    </submittedName>
</protein>
<dbReference type="Proteomes" id="UP000554482">
    <property type="component" value="Unassembled WGS sequence"/>
</dbReference>
<dbReference type="EMBL" id="JABWDY010037544">
    <property type="protein sequence ID" value="KAF5180364.1"/>
    <property type="molecule type" value="Genomic_DNA"/>
</dbReference>
<sequence length="192" mass="22317">MKEMREGILEVLLVSAEGIRKKNFIGKPNYYVVIQCGDQSYKSKITPGKDKKALWNEKFTFKFTNSNCWQDMTHLKLKIMDEEKFSEGKFIGETTLHLGGVLTEGNEKGCIELKPTPYNVVLEDDTYKGEIKVGLKFVSNVEMQTKTRDFITDEKQAPWSICEKLYNFLRIPHWKIFFSYYGASPLTMKKQE</sequence>
<dbReference type="PANTHER" id="PTHR46502:SF14">
    <property type="entry name" value="CALCIUM-DEPENDENT LIPID-BINDING (CALB DOMAIN) FAMILY PROTEIN"/>
    <property type="match status" value="1"/>
</dbReference>
<dbReference type="InterPro" id="IPR000008">
    <property type="entry name" value="C2_dom"/>
</dbReference>
<feature type="domain" description="C2" evidence="3">
    <location>
        <begin position="1"/>
        <end position="111"/>
    </location>
</feature>
<evidence type="ECO:0000313" key="4">
    <source>
        <dbReference type="EMBL" id="KAF5180364.1"/>
    </source>
</evidence>
<dbReference type="InterPro" id="IPR035892">
    <property type="entry name" value="C2_domain_sf"/>
</dbReference>
<organism evidence="4 5">
    <name type="scientific">Thalictrum thalictroides</name>
    <name type="common">Rue-anemone</name>
    <name type="synonym">Anemone thalictroides</name>
    <dbReference type="NCBI Taxonomy" id="46969"/>
    <lineage>
        <taxon>Eukaryota</taxon>
        <taxon>Viridiplantae</taxon>
        <taxon>Streptophyta</taxon>
        <taxon>Embryophyta</taxon>
        <taxon>Tracheophyta</taxon>
        <taxon>Spermatophyta</taxon>
        <taxon>Magnoliopsida</taxon>
        <taxon>Ranunculales</taxon>
        <taxon>Ranunculaceae</taxon>
        <taxon>Thalictroideae</taxon>
        <taxon>Thalictrum</taxon>
    </lineage>
</organism>
<dbReference type="GO" id="GO:0046872">
    <property type="term" value="F:metal ion binding"/>
    <property type="evidence" value="ECO:0007669"/>
    <property type="project" value="UniProtKB-KW"/>
</dbReference>
<dbReference type="AlphaFoldDB" id="A0A7J6V5K5"/>
<reference evidence="4 5" key="1">
    <citation type="submission" date="2020-06" db="EMBL/GenBank/DDBJ databases">
        <title>Transcriptomic and genomic resources for Thalictrum thalictroides and T. hernandezii: Facilitating candidate gene discovery in an emerging model plant lineage.</title>
        <authorList>
            <person name="Arias T."/>
            <person name="Riano-Pachon D.M."/>
            <person name="Di Stilio V.S."/>
        </authorList>
    </citation>
    <scope>NUCLEOTIDE SEQUENCE [LARGE SCALE GENOMIC DNA]</scope>
    <source>
        <strain evidence="5">cv. WT478/WT964</strain>
        <tissue evidence="4">Leaves</tissue>
    </source>
</reference>
<dbReference type="PANTHER" id="PTHR46502">
    <property type="entry name" value="C2 DOMAIN-CONTAINING"/>
    <property type="match status" value="1"/>
</dbReference>